<feature type="domain" description="DUF2157" evidence="2">
    <location>
        <begin position="14"/>
        <end position="155"/>
    </location>
</feature>
<dbReference type="Proteomes" id="UP000613743">
    <property type="component" value="Unassembled WGS sequence"/>
</dbReference>
<protein>
    <recommendedName>
        <fullName evidence="2">DUF2157 domain-containing protein</fullName>
    </recommendedName>
</protein>
<feature type="transmembrane region" description="Helical" evidence="1">
    <location>
        <begin position="275"/>
        <end position="294"/>
    </location>
</feature>
<feature type="transmembrane region" description="Helical" evidence="1">
    <location>
        <begin position="195"/>
        <end position="214"/>
    </location>
</feature>
<keyword evidence="1" id="KW-1133">Transmembrane helix</keyword>
<reference evidence="3" key="1">
    <citation type="journal article" date="2014" name="Int. J. Syst. Evol. Microbiol.">
        <title>Complete genome sequence of Corynebacterium casei LMG S-19264T (=DSM 44701T), isolated from a smear-ripened cheese.</title>
        <authorList>
            <consortium name="US DOE Joint Genome Institute (JGI-PGF)"/>
            <person name="Walter F."/>
            <person name="Albersmeier A."/>
            <person name="Kalinowski J."/>
            <person name="Ruckert C."/>
        </authorList>
    </citation>
    <scope>NUCLEOTIDE SEQUENCE</scope>
    <source>
        <strain evidence="3">JCM 30804</strain>
    </source>
</reference>
<reference evidence="3" key="2">
    <citation type="submission" date="2020-09" db="EMBL/GenBank/DDBJ databases">
        <authorList>
            <person name="Sun Q."/>
            <person name="Ohkuma M."/>
        </authorList>
    </citation>
    <scope>NUCLEOTIDE SEQUENCE</scope>
    <source>
        <strain evidence="3">JCM 30804</strain>
    </source>
</reference>
<feature type="transmembrane region" description="Helical" evidence="1">
    <location>
        <begin position="107"/>
        <end position="125"/>
    </location>
</feature>
<feature type="transmembrane region" description="Helical" evidence="1">
    <location>
        <begin position="49"/>
        <end position="70"/>
    </location>
</feature>
<gene>
    <name evidence="3" type="ORF">GCM10009332_30220</name>
</gene>
<dbReference type="Pfam" id="PF09925">
    <property type="entry name" value="DUF2157"/>
    <property type="match status" value="1"/>
</dbReference>
<feature type="transmembrane region" description="Helical" evidence="1">
    <location>
        <begin position="131"/>
        <end position="148"/>
    </location>
</feature>
<evidence type="ECO:0000313" key="3">
    <source>
        <dbReference type="EMBL" id="GGI90912.1"/>
    </source>
</evidence>
<feature type="transmembrane region" description="Helical" evidence="1">
    <location>
        <begin position="76"/>
        <end position="95"/>
    </location>
</feature>
<dbReference type="AlphaFoldDB" id="A0A917NDT3"/>
<feature type="transmembrane region" description="Helical" evidence="1">
    <location>
        <begin position="306"/>
        <end position="324"/>
    </location>
</feature>
<feature type="transmembrane region" description="Helical" evidence="1">
    <location>
        <begin position="155"/>
        <end position="175"/>
    </location>
</feature>
<evidence type="ECO:0000256" key="1">
    <source>
        <dbReference type="SAM" id="Phobius"/>
    </source>
</evidence>
<proteinExistence type="predicted"/>
<dbReference type="EMBL" id="BMPZ01000011">
    <property type="protein sequence ID" value="GGI90912.1"/>
    <property type="molecule type" value="Genomic_DNA"/>
</dbReference>
<evidence type="ECO:0000259" key="2">
    <source>
        <dbReference type="Pfam" id="PF09925"/>
    </source>
</evidence>
<name>A0A917NDT3_9GAMM</name>
<feature type="transmembrane region" description="Helical" evidence="1">
    <location>
        <begin position="226"/>
        <end position="245"/>
    </location>
</feature>
<comment type="caution">
    <text evidence="3">The sequence shown here is derived from an EMBL/GenBank/DDBJ whole genome shotgun (WGS) entry which is preliminary data.</text>
</comment>
<accession>A0A917NDT3</accession>
<evidence type="ECO:0000313" key="4">
    <source>
        <dbReference type="Proteomes" id="UP000613743"/>
    </source>
</evidence>
<feature type="transmembrane region" description="Helical" evidence="1">
    <location>
        <begin position="251"/>
        <end position="268"/>
    </location>
</feature>
<sequence>MDRQMSLIRSSLIQWIKQGSIAVEHIDEALNHTQIHPNKASWLQFIDHLLLWFGSLAIAIASIFLVAFNWDDLSRFTHYALLEVSALVCIIAYCLYHQNRVVSQVSLIMAALFIGALLALVGQTYQTGADPWQLFFYWAIFITAWAIIARSESLWVIWLILLNTSIITYQNTFGMPFGSSLPSEITAFLDHQQQFVFVLFVFNTLCLFAWELIAHHVQWKTSDWGVRVPAIASGVAITELTQFGIFDGGSAFFVCLWLVWAVVFLFSYRKLRPDLFMLAGANLSIIVVITSFMANLLIELESLDGLLLLALTVIGLGAASAIWLKKVHMEMKS</sequence>
<dbReference type="InterPro" id="IPR018677">
    <property type="entry name" value="DUF2157"/>
</dbReference>
<keyword evidence="1" id="KW-0472">Membrane</keyword>
<keyword evidence="1" id="KW-0812">Transmembrane</keyword>
<keyword evidence="4" id="KW-1185">Reference proteome</keyword>
<organism evidence="3 4">
    <name type="scientific">Shewanella gelidii</name>
    <dbReference type="NCBI Taxonomy" id="1642821"/>
    <lineage>
        <taxon>Bacteria</taxon>
        <taxon>Pseudomonadati</taxon>
        <taxon>Pseudomonadota</taxon>
        <taxon>Gammaproteobacteria</taxon>
        <taxon>Alteromonadales</taxon>
        <taxon>Shewanellaceae</taxon>
        <taxon>Shewanella</taxon>
    </lineage>
</organism>